<dbReference type="EMBL" id="SMOL01000695">
    <property type="protein sequence ID" value="KAB2603602.1"/>
    <property type="molecule type" value="Genomic_DNA"/>
</dbReference>
<keyword evidence="4" id="KW-1185">Reference proteome</keyword>
<reference evidence="4" key="2">
    <citation type="submission" date="2019-10" db="EMBL/GenBank/DDBJ databases">
        <title>A de novo genome assembly of a pear dwarfing rootstock.</title>
        <authorList>
            <person name="Wang F."/>
            <person name="Wang J."/>
            <person name="Li S."/>
            <person name="Zhang Y."/>
            <person name="Fang M."/>
            <person name="Ma L."/>
            <person name="Zhao Y."/>
            <person name="Jiang S."/>
        </authorList>
    </citation>
    <scope>NUCLEOTIDE SEQUENCE [LARGE SCALE GENOMIC DNA]</scope>
</reference>
<proteinExistence type="predicted"/>
<keyword evidence="1" id="KW-0812">Transmembrane</keyword>
<evidence type="ECO:0000313" key="3">
    <source>
        <dbReference type="EMBL" id="KAB2603602.1"/>
    </source>
</evidence>
<evidence type="ECO:0000313" key="4">
    <source>
        <dbReference type="Proteomes" id="UP000327157"/>
    </source>
</evidence>
<dbReference type="OrthoDB" id="1734996at2759"/>
<dbReference type="Proteomes" id="UP000327157">
    <property type="component" value="Chromosome 10"/>
</dbReference>
<dbReference type="PANTHER" id="PTHR46201">
    <property type="entry name" value="PHD FINGER PROTEIN MALE MEIOCYTE DEATH 1-RELATED"/>
    <property type="match status" value="1"/>
</dbReference>
<organism evidence="3 4">
    <name type="scientific">Pyrus ussuriensis x Pyrus communis</name>
    <dbReference type="NCBI Taxonomy" id="2448454"/>
    <lineage>
        <taxon>Eukaryota</taxon>
        <taxon>Viridiplantae</taxon>
        <taxon>Streptophyta</taxon>
        <taxon>Embryophyta</taxon>
        <taxon>Tracheophyta</taxon>
        <taxon>Spermatophyta</taxon>
        <taxon>Magnoliopsida</taxon>
        <taxon>eudicotyledons</taxon>
        <taxon>Gunneridae</taxon>
        <taxon>Pentapetalae</taxon>
        <taxon>rosids</taxon>
        <taxon>fabids</taxon>
        <taxon>Rosales</taxon>
        <taxon>Rosaceae</taxon>
        <taxon>Amygdaloideae</taxon>
        <taxon>Maleae</taxon>
        <taxon>Pyrus</taxon>
    </lineage>
</organism>
<protein>
    <submittedName>
        <fullName evidence="3">PHD finger protein MALE MEIOCYTE DEATH 1-like</fullName>
    </submittedName>
</protein>
<dbReference type="AlphaFoldDB" id="A0A5N5FQS7"/>
<sequence>MSCRQDVRDVAQLHIGDIGMLDYVLRSMNNVIVRNYIVCRAVNPTTRILKYMVHDLADGVKVIVEVEWKLELFIMFVFVYLCVVVLYHLHCPVPSNSGRTHWKLPLEKTTVI</sequence>
<dbReference type="InterPro" id="IPR059080">
    <property type="entry name" value="WHD_PTC1"/>
</dbReference>
<gene>
    <name evidence="3" type="ORF">D8674_004607</name>
</gene>
<reference evidence="3 4" key="3">
    <citation type="submission" date="2019-11" db="EMBL/GenBank/DDBJ databases">
        <title>A de novo genome assembly of a pear dwarfing rootstock.</title>
        <authorList>
            <person name="Wang F."/>
            <person name="Wang J."/>
            <person name="Li S."/>
            <person name="Zhang Y."/>
            <person name="Fang M."/>
            <person name="Ma L."/>
            <person name="Zhao Y."/>
            <person name="Jiang S."/>
        </authorList>
    </citation>
    <scope>NUCLEOTIDE SEQUENCE [LARGE SCALE GENOMIC DNA]</scope>
    <source>
        <strain evidence="3">S2</strain>
        <tissue evidence="3">Leaf</tissue>
    </source>
</reference>
<keyword evidence="1" id="KW-0472">Membrane</keyword>
<evidence type="ECO:0000256" key="1">
    <source>
        <dbReference type="SAM" id="Phobius"/>
    </source>
</evidence>
<name>A0A5N5FQS7_9ROSA</name>
<comment type="caution">
    <text evidence="3">The sequence shown here is derived from an EMBL/GenBank/DDBJ whole genome shotgun (WGS) entry which is preliminary data.</text>
</comment>
<evidence type="ECO:0000259" key="2">
    <source>
        <dbReference type="Pfam" id="PF25874"/>
    </source>
</evidence>
<keyword evidence="1" id="KW-1133">Transmembrane helix</keyword>
<feature type="domain" description="PTC1-like winged helix-turn-helix" evidence="2">
    <location>
        <begin position="4"/>
        <end position="55"/>
    </location>
</feature>
<feature type="transmembrane region" description="Helical" evidence="1">
    <location>
        <begin position="70"/>
        <end position="89"/>
    </location>
</feature>
<accession>A0A5N5FQS7</accession>
<dbReference type="PANTHER" id="PTHR46201:SF9">
    <property type="entry name" value="PHD FINGER PROTEIN MALE MEIOCYTE DEATH 1"/>
    <property type="match status" value="1"/>
</dbReference>
<reference evidence="3 4" key="1">
    <citation type="submission" date="2019-09" db="EMBL/GenBank/DDBJ databases">
        <authorList>
            <person name="Ou C."/>
        </authorList>
    </citation>
    <scope>NUCLEOTIDE SEQUENCE [LARGE SCALE GENOMIC DNA]</scope>
    <source>
        <strain evidence="3">S2</strain>
        <tissue evidence="3">Leaf</tissue>
    </source>
</reference>
<dbReference type="Pfam" id="PF25874">
    <property type="entry name" value="WHD_plant_repro"/>
    <property type="match status" value="1"/>
</dbReference>